<organism evidence="2">
    <name type="scientific">uncultured prokaryote</name>
    <dbReference type="NCBI Taxonomy" id="198431"/>
    <lineage>
        <taxon>unclassified sequences</taxon>
        <taxon>environmental samples</taxon>
    </lineage>
</organism>
<dbReference type="EMBL" id="AP011684">
    <property type="protein sequence ID" value="BAL54302.1"/>
    <property type="molecule type" value="Genomic_DNA"/>
</dbReference>
<feature type="compositionally biased region" description="Low complexity" evidence="1">
    <location>
        <begin position="20"/>
        <end position="29"/>
    </location>
</feature>
<gene>
    <name evidence="2" type="ORF">HGMM_F14E02C19</name>
</gene>
<proteinExistence type="predicted"/>
<reference evidence="2" key="1">
    <citation type="journal article" date="2005" name="Environ. Microbiol.">
        <title>Genetic and functional properties of uncultivated thermophilic crenarchaeotes from a subsurface gold mine as revealed by analysis of genome fragments.</title>
        <authorList>
            <person name="Nunoura T."/>
            <person name="Hirayama H."/>
            <person name="Takami H."/>
            <person name="Oida H."/>
            <person name="Nishi S."/>
            <person name="Shimamura S."/>
            <person name="Suzuki Y."/>
            <person name="Inagaki F."/>
            <person name="Takai K."/>
            <person name="Nealson K.H."/>
            <person name="Horikoshi K."/>
        </authorList>
    </citation>
    <scope>NUCLEOTIDE SEQUENCE</scope>
</reference>
<evidence type="ECO:0000313" key="2">
    <source>
        <dbReference type="EMBL" id="BAL54302.1"/>
    </source>
</evidence>
<name>H5SDR6_9ZZZZ</name>
<evidence type="ECO:0000256" key="1">
    <source>
        <dbReference type="SAM" id="MobiDB-lite"/>
    </source>
</evidence>
<accession>H5SDR6</accession>
<feature type="compositionally biased region" description="Pro residues" evidence="1">
    <location>
        <begin position="30"/>
        <end position="40"/>
    </location>
</feature>
<sequence>MSGLVAAFWAIVPAHAQVTPPSEQETQAPPQAPEAPLPPPPKPVSIDLGWSWWNVDGNLAKFRQYATPPNSRFIRELRYISPFWRTGDNLRLQLWSPTEDDYRLESNLSFGFGTTRIEAWTTRNRFITPVPEVLPTSERSVTESFFKQSLTPDFAVFVRYRQDGQNHYLETPRTPLLQNTRYWDAVAEGKLGNGQLSIGYTDWRYFDRTNTFPDTSMERWHARYLWEVNPALAVEGTFARMDLRQQNRPASKMETLNLAGDIALSAATELALSFRQDKIALPVVQNAYVQERRNTSALLIHRWNRWSLQVGVREREAERVRADHSFVDVPRWWTVEGRLWGRLSKQLRLTVRGWDERLNDPPAMLTADPRSLYWDNRRFAQVKLDGGTALFNGYITYTYRRWSNGARAVALNLNGITLGGTWTPRDDLSLFAEYSSEAWTARSEVTQPPTLDQFVPNSRVSTVGFNWSINSRATISASYTSFVTDNDNPLLLRDGNTEDGSLQRTSATVCLRITS</sequence>
<protein>
    <submittedName>
        <fullName evidence="2">Uncharacterized protein</fullName>
    </submittedName>
</protein>
<feature type="region of interest" description="Disordered" evidence="1">
    <location>
        <begin position="19"/>
        <end position="40"/>
    </location>
</feature>
<dbReference type="AlphaFoldDB" id="H5SDR6"/>
<reference evidence="2" key="2">
    <citation type="journal article" date="2012" name="PLoS ONE">
        <title>A Deeply Branching Thermophilic Bacterium with an Ancient Acetyl-CoA Pathway Dominates a Subsurface Ecosystem.</title>
        <authorList>
            <person name="Takami H."/>
            <person name="Noguchi H."/>
            <person name="Takaki Y."/>
            <person name="Uchiyama I."/>
            <person name="Toyoda A."/>
            <person name="Nishi S."/>
            <person name="Chee G.-J."/>
            <person name="Arai W."/>
            <person name="Nunoura T."/>
            <person name="Itoh T."/>
            <person name="Hattori M."/>
            <person name="Takai K."/>
        </authorList>
    </citation>
    <scope>NUCLEOTIDE SEQUENCE</scope>
</reference>